<feature type="transmembrane region" description="Helical" evidence="1">
    <location>
        <begin position="36"/>
        <end position="54"/>
    </location>
</feature>
<comment type="caution">
    <text evidence="2">The sequence shown here is derived from an EMBL/GenBank/DDBJ whole genome shotgun (WGS) entry which is preliminary data.</text>
</comment>
<keyword evidence="1" id="KW-1133">Transmembrane helix</keyword>
<reference evidence="3" key="1">
    <citation type="journal article" date="2019" name="Int. J. Syst. Evol. Microbiol.">
        <title>The Global Catalogue of Microorganisms (GCM) 10K type strain sequencing project: providing services to taxonomists for standard genome sequencing and annotation.</title>
        <authorList>
            <consortium name="The Broad Institute Genomics Platform"/>
            <consortium name="The Broad Institute Genome Sequencing Center for Infectious Disease"/>
            <person name="Wu L."/>
            <person name="Ma J."/>
        </authorList>
    </citation>
    <scope>NUCLEOTIDE SEQUENCE [LARGE SCALE GENOMIC DNA]</scope>
    <source>
        <strain evidence="3">JCM 30071</strain>
    </source>
</reference>
<organism evidence="2 3">
    <name type="scientific">Virgibacillus kapii</name>
    <dbReference type="NCBI Taxonomy" id="1638645"/>
    <lineage>
        <taxon>Bacteria</taxon>
        <taxon>Bacillati</taxon>
        <taxon>Bacillota</taxon>
        <taxon>Bacilli</taxon>
        <taxon>Bacillales</taxon>
        <taxon>Bacillaceae</taxon>
        <taxon>Virgibacillus</taxon>
    </lineage>
</organism>
<accession>A0ABQ2DIY4</accession>
<gene>
    <name evidence="2" type="ORF">GCM10007111_22030</name>
</gene>
<keyword evidence="1" id="KW-0812">Transmembrane</keyword>
<evidence type="ECO:0000256" key="1">
    <source>
        <dbReference type="SAM" id="Phobius"/>
    </source>
</evidence>
<name>A0ABQ2DIY4_9BACI</name>
<keyword evidence="3" id="KW-1185">Reference proteome</keyword>
<sequence>MNDIVMVILTLIVLIQSLIKNRDIIKKLTFGNMLQVFGSIMGIIIAATFLLYYLGNWVVNQISNHIISNVVTWVFLIMVSYHLVFYYINNLKNILVRSGKW</sequence>
<protein>
    <submittedName>
        <fullName evidence="2">Uncharacterized protein</fullName>
    </submittedName>
</protein>
<keyword evidence="1" id="KW-0472">Membrane</keyword>
<evidence type="ECO:0000313" key="3">
    <source>
        <dbReference type="Proteomes" id="UP000634435"/>
    </source>
</evidence>
<dbReference type="EMBL" id="BMPN01000003">
    <property type="protein sequence ID" value="GGJ59650.1"/>
    <property type="molecule type" value="Genomic_DNA"/>
</dbReference>
<evidence type="ECO:0000313" key="2">
    <source>
        <dbReference type="EMBL" id="GGJ59650.1"/>
    </source>
</evidence>
<feature type="transmembrane region" description="Helical" evidence="1">
    <location>
        <begin position="66"/>
        <end position="88"/>
    </location>
</feature>
<dbReference type="Proteomes" id="UP000634435">
    <property type="component" value="Unassembled WGS sequence"/>
</dbReference>
<proteinExistence type="predicted"/>